<dbReference type="EMBL" id="ANPE02000225">
    <property type="protein sequence ID" value="EMY32848.1"/>
    <property type="molecule type" value="Genomic_DNA"/>
</dbReference>
<accession>N1V3P5</accession>
<dbReference type="InterPro" id="IPR029039">
    <property type="entry name" value="Flavoprotein-like_sf"/>
</dbReference>
<dbReference type="PANTHER" id="PTHR30543:SF21">
    <property type="entry name" value="NAD(P)H-DEPENDENT FMN REDUCTASE LOT6"/>
    <property type="match status" value="1"/>
</dbReference>
<dbReference type="SUPFAM" id="SSF52218">
    <property type="entry name" value="Flavoproteins"/>
    <property type="match status" value="1"/>
</dbReference>
<evidence type="ECO:0000313" key="3">
    <source>
        <dbReference type="Proteomes" id="UP000010729"/>
    </source>
</evidence>
<organism evidence="2 3">
    <name type="scientific">Arthrobacter crystallopoietes BAB-32</name>
    <dbReference type="NCBI Taxonomy" id="1246476"/>
    <lineage>
        <taxon>Bacteria</taxon>
        <taxon>Bacillati</taxon>
        <taxon>Actinomycetota</taxon>
        <taxon>Actinomycetes</taxon>
        <taxon>Micrococcales</taxon>
        <taxon>Micrococcaceae</taxon>
        <taxon>Crystallibacter</taxon>
    </lineage>
</organism>
<dbReference type="Gene3D" id="3.40.50.360">
    <property type="match status" value="1"/>
</dbReference>
<dbReference type="InterPro" id="IPR050712">
    <property type="entry name" value="NAD(P)H-dep_reductase"/>
</dbReference>
<dbReference type="Pfam" id="PF03358">
    <property type="entry name" value="FMN_red"/>
    <property type="match status" value="1"/>
</dbReference>
<protein>
    <submittedName>
        <fullName evidence="2">Flavoprotein</fullName>
    </submittedName>
</protein>
<gene>
    <name evidence="2" type="ORF">D477_018004</name>
</gene>
<dbReference type="AlphaFoldDB" id="N1V3P5"/>
<reference evidence="2 3" key="1">
    <citation type="journal article" date="2013" name="Genome Announc.">
        <title>Draft Genome Sequence of Arthrobacter crystallopoietes Strain BAB-32, Revealing Genes for Bioremediation.</title>
        <authorList>
            <person name="Joshi M.N."/>
            <person name="Pandit A.S."/>
            <person name="Sharma A."/>
            <person name="Pandya R.V."/>
            <person name="Desai S.M."/>
            <person name="Saxena A.K."/>
            <person name="Bagatharia S.B."/>
        </authorList>
    </citation>
    <scope>NUCLEOTIDE SEQUENCE [LARGE SCALE GENOMIC DNA]</scope>
    <source>
        <strain evidence="2 3">BAB-32</strain>
    </source>
</reference>
<dbReference type="PANTHER" id="PTHR30543">
    <property type="entry name" value="CHROMATE REDUCTASE"/>
    <property type="match status" value="1"/>
</dbReference>
<dbReference type="Proteomes" id="UP000010729">
    <property type="component" value="Unassembled WGS sequence"/>
</dbReference>
<feature type="domain" description="NADPH-dependent FMN reductase-like" evidence="1">
    <location>
        <begin position="27"/>
        <end position="170"/>
    </location>
</feature>
<name>N1V3P5_9MICC</name>
<comment type="caution">
    <text evidence="2">The sequence shown here is derived from an EMBL/GenBank/DDBJ whole genome shotgun (WGS) entry which is preliminary data.</text>
</comment>
<evidence type="ECO:0000259" key="1">
    <source>
        <dbReference type="Pfam" id="PF03358"/>
    </source>
</evidence>
<dbReference type="GO" id="GO:0010181">
    <property type="term" value="F:FMN binding"/>
    <property type="evidence" value="ECO:0007669"/>
    <property type="project" value="TreeGrafter"/>
</dbReference>
<dbReference type="InterPro" id="IPR005025">
    <property type="entry name" value="FMN_Rdtase-like_dom"/>
</dbReference>
<keyword evidence="3" id="KW-1185">Reference proteome</keyword>
<evidence type="ECO:0000313" key="2">
    <source>
        <dbReference type="EMBL" id="EMY32848.1"/>
    </source>
</evidence>
<dbReference type="GO" id="GO:0016491">
    <property type="term" value="F:oxidoreductase activity"/>
    <property type="evidence" value="ECO:0007669"/>
    <property type="project" value="InterPro"/>
</dbReference>
<dbReference type="GO" id="GO:0005829">
    <property type="term" value="C:cytosol"/>
    <property type="evidence" value="ECO:0007669"/>
    <property type="project" value="TreeGrafter"/>
</dbReference>
<sequence length="222" mass="24011">MLDREASGQSPPVPHRPSEGALHIAHKIGYFVGSLASNSINRTLSKALIKLASDQLEFTEIPIRDLPLYSQDYDADFPAPARALKDAIGASDGILFVSPEYNRSIPGALKNAIDWGSRPWGTNSFARKPTGIIGASPGGIGTAVMQSSMRGVLSFLDAPQLNAPEAYVKFDPEAFGEDGEVRNEGTREFLRHYMDEYCAFVQRVLAANAPGHIGDQHPDSSK</sequence>
<proteinExistence type="predicted"/>